<dbReference type="GeneID" id="60694951"/>
<dbReference type="RefSeq" id="WP_031572549.1">
    <property type="nucleotide sequence ID" value="NZ_CP045571.1"/>
</dbReference>
<dbReference type="Proteomes" id="UP000363590">
    <property type="component" value="Chromosome"/>
</dbReference>
<evidence type="ECO:0000256" key="1">
    <source>
        <dbReference type="ARBA" id="ARBA00004781"/>
    </source>
</evidence>
<name>A0A5P9XM29_ACITH</name>
<evidence type="ECO:0000256" key="5">
    <source>
        <dbReference type="ARBA" id="ARBA00048200"/>
    </source>
</evidence>
<dbReference type="PANTHER" id="PTHR10491">
    <property type="entry name" value="DTDP-4-DEHYDRORHAMNOSE REDUCTASE"/>
    <property type="match status" value="1"/>
</dbReference>
<sequence length="296" mass="32023">MTTAGSGIKRVLLFGANGQLGWELQRHRPEAVELCALSRTQADIAIQEQVEQAAENFQPDLIINAAAYTAVDLAESESETAYAINRDGAVHCAEAARKHSVRLIHISTDFVFDGSQATPYQPDSIRHPLGVYGASKAAGEIEIVRILGSNALILRTAWVYSTHGKNFVKTMLRLMSERDSLGVVGDQIGSPTWAAGLAAAIWRACAQPEFKGIQHWTDAGVASWYDFAVAIQEEALALGLLQRSIPIGMIPASAYPTPARRPACAVLDKSISYATLGAAPHWRQALRQMLTDNDSD</sequence>
<evidence type="ECO:0000313" key="9">
    <source>
        <dbReference type="Proteomes" id="UP000363590"/>
    </source>
</evidence>
<dbReference type="AlphaFoldDB" id="A0A5P9XM29"/>
<feature type="domain" description="RmlD-like substrate binding" evidence="7">
    <location>
        <begin position="10"/>
        <end position="292"/>
    </location>
</feature>
<dbReference type="InterPro" id="IPR005913">
    <property type="entry name" value="dTDP_dehydrorham_reduct"/>
</dbReference>
<comment type="pathway">
    <text evidence="1 6">Carbohydrate biosynthesis; dTDP-L-rhamnose biosynthesis.</text>
</comment>
<dbReference type="InterPro" id="IPR036291">
    <property type="entry name" value="NAD(P)-bd_dom_sf"/>
</dbReference>
<dbReference type="SUPFAM" id="SSF51735">
    <property type="entry name" value="NAD(P)-binding Rossmann-fold domains"/>
    <property type="match status" value="1"/>
</dbReference>
<evidence type="ECO:0000256" key="3">
    <source>
        <dbReference type="ARBA" id="ARBA00012929"/>
    </source>
</evidence>
<protein>
    <recommendedName>
        <fullName evidence="4 6">dTDP-4-dehydrorhamnose reductase</fullName>
        <ecNumber evidence="3 6">1.1.1.133</ecNumber>
    </recommendedName>
</protein>
<dbReference type="Pfam" id="PF04321">
    <property type="entry name" value="RmlD_sub_bind"/>
    <property type="match status" value="1"/>
</dbReference>
<keyword evidence="6" id="KW-0521">NADP</keyword>
<evidence type="ECO:0000256" key="2">
    <source>
        <dbReference type="ARBA" id="ARBA00010944"/>
    </source>
</evidence>
<dbReference type="GO" id="GO:0008831">
    <property type="term" value="F:dTDP-4-dehydrorhamnose reductase activity"/>
    <property type="evidence" value="ECO:0007669"/>
    <property type="project" value="UniProtKB-EC"/>
</dbReference>
<dbReference type="GO" id="GO:0005829">
    <property type="term" value="C:cytosol"/>
    <property type="evidence" value="ECO:0007669"/>
    <property type="project" value="TreeGrafter"/>
</dbReference>
<dbReference type="KEGG" id="atx:GCD22_00533"/>
<dbReference type="UniPathway" id="UPA00124"/>
<dbReference type="GO" id="GO:0019305">
    <property type="term" value="P:dTDP-rhamnose biosynthetic process"/>
    <property type="evidence" value="ECO:0007669"/>
    <property type="project" value="UniProtKB-UniPathway"/>
</dbReference>
<comment type="similarity">
    <text evidence="2 6">Belongs to the dTDP-4-dehydrorhamnose reductase family.</text>
</comment>
<organism evidence="8 9">
    <name type="scientific">Acidithiobacillus thiooxidans ATCC 19377</name>
    <dbReference type="NCBI Taxonomy" id="637390"/>
    <lineage>
        <taxon>Bacteria</taxon>
        <taxon>Pseudomonadati</taxon>
        <taxon>Pseudomonadota</taxon>
        <taxon>Acidithiobacillia</taxon>
        <taxon>Acidithiobacillales</taxon>
        <taxon>Acidithiobacillaceae</taxon>
        <taxon>Acidithiobacillus</taxon>
    </lineage>
</organism>
<keyword evidence="6" id="KW-0560">Oxidoreductase</keyword>
<accession>A0A5P9XM29</accession>
<dbReference type="NCBIfam" id="TIGR01214">
    <property type="entry name" value="rmlD"/>
    <property type="match status" value="1"/>
</dbReference>
<comment type="function">
    <text evidence="6">Catalyzes the reduction of dTDP-6-deoxy-L-lyxo-4-hexulose to yield dTDP-L-rhamnose.</text>
</comment>
<evidence type="ECO:0000313" key="8">
    <source>
        <dbReference type="EMBL" id="QFX95037.1"/>
    </source>
</evidence>
<dbReference type="EC" id="1.1.1.133" evidence="3 6"/>
<proteinExistence type="inferred from homology"/>
<dbReference type="CDD" id="cd05254">
    <property type="entry name" value="dTDP_HR_like_SDR_e"/>
    <property type="match status" value="1"/>
</dbReference>
<evidence type="ECO:0000256" key="6">
    <source>
        <dbReference type="RuleBase" id="RU364082"/>
    </source>
</evidence>
<reference evidence="8 9" key="1">
    <citation type="submission" date="2019-10" db="EMBL/GenBank/DDBJ databases">
        <authorList>
            <person name="Wang R."/>
        </authorList>
    </citation>
    <scope>NUCLEOTIDE SEQUENCE [LARGE SCALE GENOMIC DNA]</scope>
    <source>
        <strain evidence="8 9">ATCC 19377</strain>
    </source>
</reference>
<evidence type="ECO:0000259" key="7">
    <source>
        <dbReference type="Pfam" id="PF04321"/>
    </source>
</evidence>
<dbReference type="InterPro" id="IPR029903">
    <property type="entry name" value="RmlD-like-bd"/>
</dbReference>
<evidence type="ECO:0000256" key="4">
    <source>
        <dbReference type="ARBA" id="ARBA00017099"/>
    </source>
</evidence>
<dbReference type="Gene3D" id="3.90.25.10">
    <property type="entry name" value="UDP-galactose 4-epimerase, domain 1"/>
    <property type="match status" value="1"/>
</dbReference>
<dbReference type="Gene3D" id="3.40.50.720">
    <property type="entry name" value="NAD(P)-binding Rossmann-like Domain"/>
    <property type="match status" value="1"/>
</dbReference>
<comment type="cofactor">
    <cofactor evidence="6">
        <name>Mg(2+)</name>
        <dbReference type="ChEBI" id="CHEBI:18420"/>
    </cofactor>
    <text evidence="6">Binds 1 Mg(2+) ion per monomer.</text>
</comment>
<gene>
    <name evidence="8" type="primary">rmlD</name>
    <name evidence="8" type="ORF">GCD22_00533</name>
</gene>
<comment type="catalytic activity">
    <reaction evidence="5 6">
        <text>dTDP-beta-L-rhamnose + NADP(+) = dTDP-4-dehydro-beta-L-rhamnose + NADPH + H(+)</text>
        <dbReference type="Rhea" id="RHEA:21796"/>
        <dbReference type="ChEBI" id="CHEBI:15378"/>
        <dbReference type="ChEBI" id="CHEBI:57510"/>
        <dbReference type="ChEBI" id="CHEBI:57783"/>
        <dbReference type="ChEBI" id="CHEBI:58349"/>
        <dbReference type="ChEBI" id="CHEBI:62830"/>
        <dbReference type="EC" id="1.1.1.133"/>
    </reaction>
</comment>
<dbReference type="PANTHER" id="PTHR10491:SF4">
    <property type="entry name" value="METHIONINE ADENOSYLTRANSFERASE 2 SUBUNIT BETA"/>
    <property type="match status" value="1"/>
</dbReference>
<dbReference type="EMBL" id="CP045571">
    <property type="protein sequence ID" value="QFX95037.1"/>
    <property type="molecule type" value="Genomic_DNA"/>
</dbReference>